<keyword evidence="2" id="KW-1185">Reference proteome</keyword>
<name>A0A371D839_9APHY</name>
<organism evidence="1 2">
    <name type="scientific">Lentinus brumalis</name>
    <dbReference type="NCBI Taxonomy" id="2498619"/>
    <lineage>
        <taxon>Eukaryota</taxon>
        <taxon>Fungi</taxon>
        <taxon>Dikarya</taxon>
        <taxon>Basidiomycota</taxon>
        <taxon>Agaricomycotina</taxon>
        <taxon>Agaricomycetes</taxon>
        <taxon>Polyporales</taxon>
        <taxon>Polyporaceae</taxon>
        <taxon>Lentinus</taxon>
    </lineage>
</organism>
<gene>
    <name evidence="1" type="ORF">OH76DRAFT_650041</name>
</gene>
<accession>A0A371D839</accession>
<evidence type="ECO:0000313" key="1">
    <source>
        <dbReference type="EMBL" id="RDX48697.1"/>
    </source>
</evidence>
<dbReference type="OrthoDB" id="2753716at2759"/>
<protein>
    <submittedName>
        <fullName evidence="1">Uncharacterized protein</fullName>
    </submittedName>
</protein>
<dbReference type="EMBL" id="KZ857410">
    <property type="protein sequence ID" value="RDX48697.1"/>
    <property type="molecule type" value="Genomic_DNA"/>
</dbReference>
<reference evidence="1 2" key="1">
    <citation type="journal article" date="2018" name="Biotechnol. Biofuels">
        <title>Integrative visual omics of the white-rot fungus Polyporus brumalis exposes the biotechnological potential of its oxidative enzymes for delignifying raw plant biomass.</title>
        <authorList>
            <person name="Miyauchi S."/>
            <person name="Rancon A."/>
            <person name="Drula E."/>
            <person name="Hage H."/>
            <person name="Chaduli D."/>
            <person name="Favel A."/>
            <person name="Grisel S."/>
            <person name="Henrissat B."/>
            <person name="Herpoel-Gimbert I."/>
            <person name="Ruiz-Duenas F.J."/>
            <person name="Chevret D."/>
            <person name="Hainaut M."/>
            <person name="Lin J."/>
            <person name="Wang M."/>
            <person name="Pangilinan J."/>
            <person name="Lipzen A."/>
            <person name="Lesage-Meessen L."/>
            <person name="Navarro D."/>
            <person name="Riley R."/>
            <person name="Grigoriev I.V."/>
            <person name="Zhou S."/>
            <person name="Raouche S."/>
            <person name="Rosso M.N."/>
        </authorList>
    </citation>
    <scope>NUCLEOTIDE SEQUENCE [LARGE SCALE GENOMIC DNA]</scope>
    <source>
        <strain evidence="1 2">BRFM 1820</strain>
    </source>
</reference>
<dbReference type="STRING" id="139420.A0A371D839"/>
<evidence type="ECO:0000313" key="2">
    <source>
        <dbReference type="Proteomes" id="UP000256964"/>
    </source>
</evidence>
<dbReference type="Proteomes" id="UP000256964">
    <property type="component" value="Unassembled WGS sequence"/>
</dbReference>
<proteinExistence type="predicted"/>
<dbReference type="AlphaFoldDB" id="A0A371D839"/>
<sequence length="279" mass="31106">MAPPFRTAANHFDQADELPMPYSRWIRYYVSAVATTPRQPDATVGITSEMVLPIAPNTIPGRRTLYPNTSFPFSNCVHWFESEQVRIRIRTPDTGFNVDEAMRLEADQEMALEEGFDDDFNRTVEFVAKHRGYQEEFPPLPSLPRRDTYEVDAVPLEVVSATCWSLAFRRGIMSAVPPTHLPASPAGPNTTPYNSASSVNAVVGTSCSSSQTATNTCPDSSFEHLRSLLASMDPFGWAPSPETPLLPLADLWLNIANHITQEDIPTPFELYEEVRAIRS</sequence>